<gene>
    <name evidence="2" type="ORF">S01H4_05310</name>
</gene>
<accession>X1BEJ2</accession>
<dbReference type="PROSITE" id="PS51257">
    <property type="entry name" value="PROKAR_LIPOPROTEIN"/>
    <property type="match status" value="1"/>
</dbReference>
<sequence>MFKNNFFIAFPFKAAAVIILLLLLFWLAGCQNTAPAEDEKEEEIKEQVTEEPSPETETISVSDIKVDGEIKEGEYPFSLEDGRTGIKLSWASDDDYLYLGMEANTSGWLAIGFDPEFAMKGANIIFMAIAEGEPEVRDDFGNSNFSHSPDEELGGTNGIKKFASSQTDEGAVFEIVIPLNSGDAFDKPLIPENKYRIILAVNSRNTDFDAKHIQRSSAEITIK</sequence>
<name>X1BEJ2_9ZZZZ</name>
<dbReference type="InterPro" id="IPR045266">
    <property type="entry name" value="DOH_DOMON"/>
</dbReference>
<protein>
    <recommendedName>
        <fullName evidence="1">DOMON domain-containing protein</fullName>
    </recommendedName>
</protein>
<evidence type="ECO:0000313" key="2">
    <source>
        <dbReference type="EMBL" id="GAG70426.1"/>
    </source>
</evidence>
<dbReference type="PROSITE" id="PS50836">
    <property type="entry name" value="DOMON"/>
    <property type="match status" value="1"/>
</dbReference>
<reference evidence="2" key="1">
    <citation type="journal article" date="2014" name="Front. Microbiol.">
        <title>High frequency of phylogenetically diverse reductive dehalogenase-homologous genes in deep subseafloor sedimentary metagenomes.</title>
        <authorList>
            <person name="Kawai M."/>
            <person name="Futagami T."/>
            <person name="Toyoda A."/>
            <person name="Takaki Y."/>
            <person name="Nishi S."/>
            <person name="Hori S."/>
            <person name="Arai W."/>
            <person name="Tsubouchi T."/>
            <person name="Morono Y."/>
            <person name="Uchiyama I."/>
            <person name="Ito T."/>
            <person name="Fujiyama A."/>
            <person name="Inagaki F."/>
            <person name="Takami H."/>
        </authorList>
    </citation>
    <scope>NUCLEOTIDE SEQUENCE</scope>
    <source>
        <strain evidence="2">Expedition CK06-06</strain>
    </source>
</reference>
<proteinExistence type="predicted"/>
<dbReference type="EMBL" id="BART01001526">
    <property type="protein sequence ID" value="GAG70426.1"/>
    <property type="molecule type" value="Genomic_DNA"/>
</dbReference>
<dbReference type="CDD" id="cd09631">
    <property type="entry name" value="DOMON_DOH"/>
    <property type="match status" value="1"/>
</dbReference>
<dbReference type="InterPro" id="IPR005018">
    <property type="entry name" value="DOMON_domain"/>
</dbReference>
<comment type="caution">
    <text evidence="2">The sequence shown here is derived from an EMBL/GenBank/DDBJ whole genome shotgun (WGS) entry which is preliminary data.</text>
</comment>
<dbReference type="AlphaFoldDB" id="X1BEJ2"/>
<dbReference type="Pfam" id="PF03351">
    <property type="entry name" value="DOMON"/>
    <property type="match status" value="1"/>
</dbReference>
<organism evidence="2">
    <name type="scientific">marine sediment metagenome</name>
    <dbReference type="NCBI Taxonomy" id="412755"/>
    <lineage>
        <taxon>unclassified sequences</taxon>
        <taxon>metagenomes</taxon>
        <taxon>ecological metagenomes</taxon>
    </lineage>
</organism>
<evidence type="ECO:0000259" key="1">
    <source>
        <dbReference type="PROSITE" id="PS50836"/>
    </source>
</evidence>
<feature type="domain" description="DOMON" evidence="1">
    <location>
        <begin position="84"/>
        <end position="202"/>
    </location>
</feature>